<dbReference type="Proteomes" id="UP001499990">
    <property type="component" value="Unassembled WGS sequence"/>
</dbReference>
<feature type="region of interest" description="Disordered" evidence="1">
    <location>
        <begin position="46"/>
        <end position="105"/>
    </location>
</feature>
<protein>
    <recommendedName>
        <fullName evidence="4">Protein kinase domain-containing protein</fullName>
    </recommendedName>
</protein>
<dbReference type="InterPro" id="IPR011009">
    <property type="entry name" value="Kinase-like_dom_sf"/>
</dbReference>
<evidence type="ECO:0000313" key="2">
    <source>
        <dbReference type="EMBL" id="GAA3376995.1"/>
    </source>
</evidence>
<accession>A0ABP6SIG7</accession>
<dbReference type="EMBL" id="BAAAYL010000001">
    <property type="protein sequence ID" value="GAA3376995.1"/>
    <property type="molecule type" value="Genomic_DNA"/>
</dbReference>
<comment type="caution">
    <text evidence="2">The sequence shown here is derived from an EMBL/GenBank/DDBJ whole genome shotgun (WGS) entry which is preliminary data.</text>
</comment>
<evidence type="ECO:0000256" key="1">
    <source>
        <dbReference type="SAM" id="MobiDB-lite"/>
    </source>
</evidence>
<dbReference type="SUPFAM" id="SSF56112">
    <property type="entry name" value="Protein kinase-like (PK-like)"/>
    <property type="match status" value="1"/>
</dbReference>
<evidence type="ECO:0008006" key="4">
    <source>
        <dbReference type="Google" id="ProtNLM"/>
    </source>
</evidence>
<proteinExistence type="predicted"/>
<gene>
    <name evidence="2" type="ORF">GCM10020367_50890</name>
</gene>
<reference evidence="3" key="1">
    <citation type="journal article" date="2019" name="Int. J. Syst. Evol. Microbiol.">
        <title>The Global Catalogue of Microorganisms (GCM) 10K type strain sequencing project: providing services to taxonomists for standard genome sequencing and annotation.</title>
        <authorList>
            <consortium name="The Broad Institute Genomics Platform"/>
            <consortium name="The Broad Institute Genome Sequencing Center for Infectious Disease"/>
            <person name="Wu L."/>
            <person name="Ma J."/>
        </authorList>
    </citation>
    <scope>NUCLEOTIDE SEQUENCE [LARGE SCALE GENOMIC DNA]</scope>
    <source>
        <strain evidence="3">JCM 9651</strain>
    </source>
</reference>
<organism evidence="2 3">
    <name type="scientific">Streptomyces sannanensis</name>
    <dbReference type="NCBI Taxonomy" id="285536"/>
    <lineage>
        <taxon>Bacteria</taxon>
        <taxon>Bacillati</taxon>
        <taxon>Actinomycetota</taxon>
        <taxon>Actinomycetes</taxon>
        <taxon>Kitasatosporales</taxon>
        <taxon>Streptomycetaceae</taxon>
        <taxon>Streptomyces</taxon>
    </lineage>
</organism>
<keyword evidence="3" id="KW-1185">Reference proteome</keyword>
<evidence type="ECO:0000313" key="3">
    <source>
        <dbReference type="Proteomes" id="UP001499990"/>
    </source>
</evidence>
<name>A0ABP6SIG7_9ACTN</name>
<sequence>MLQELHRLGFHDFAYGEWERGTWNFQPWREGPDLYQLWAPCREPDSRRRQTCRTRPGSCGEPRGTAGNGPAANQPGTPFRPRSARQRRPKHTSFPSRPAQGPDEDMCLTTRLGELLQVARDLELHSRGWAHGDVQPAHFIIGPERTHLIDLALARGGHVPEGNDFPFRGCLVHYEAPETEQRRLPSNTAVKA</sequence>
<feature type="compositionally biased region" description="Basic residues" evidence="1">
    <location>
        <begin position="82"/>
        <end position="91"/>
    </location>
</feature>